<dbReference type="PANTHER" id="PTHR31793:SF39">
    <property type="entry name" value="THIOESTERASE_THIOL ESTER DEHYDRASE-ISOMERASE"/>
    <property type="match status" value="1"/>
</dbReference>
<dbReference type="InterPro" id="IPR050563">
    <property type="entry name" value="4-hydroxybenzoyl-CoA_TE"/>
</dbReference>
<comment type="caution">
    <text evidence="2">The sequence shown here is derived from an EMBL/GenBank/DDBJ whole genome shotgun (WGS) entry which is preliminary data.</text>
</comment>
<dbReference type="Pfam" id="PF13279">
    <property type="entry name" value="4HBT_2"/>
    <property type="match status" value="1"/>
</dbReference>
<dbReference type="PANTHER" id="PTHR31793">
    <property type="entry name" value="4-HYDROXYBENZOYL-COA THIOESTERASE FAMILY MEMBER"/>
    <property type="match status" value="1"/>
</dbReference>
<dbReference type="HOGENOM" id="CLU_078553_0_0_1"/>
<dbReference type="InterPro" id="IPR029069">
    <property type="entry name" value="HotDog_dom_sf"/>
</dbReference>
<gene>
    <name evidence="2" type="ORF">BN946_scf184805.g34</name>
</gene>
<keyword evidence="3" id="KW-1185">Reference proteome</keyword>
<dbReference type="Proteomes" id="UP000029665">
    <property type="component" value="Unassembled WGS sequence"/>
</dbReference>
<dbReference type="CDD" id="cd00586">
    <property type="entry name" value="4HBT"/>
    <property type="match status" value="1"/>
</dbReference>
<organism evidence="2 3">
    <name type="scientific">Pycnoporus cinnabarinus</name>
    <name type="common">Cinnabar-red polypore</name>
    <name type="synonym">Trametes cinnabarina</name>
    <dbReference type="NCBI Taxonomy" id="5643"/>
    <lineage>
        <taxon>Eukaryota</taxon>
        <taxon>Fungi</taxon>
        <taxon>Dikarya</taxon>
        <taxon>Basidiomycota</taxon>
        <taxon>Agaricomycotina</taxon>
        <taxon>Agaricomycetes</taxon>
        <taxon>Polyporales</taxon>
        <taxon>Polyporaceae</taxon>
        <taxon>Trametes</taxon>
    </lineage>
</organism>
<dbReference type="EMBL" id="CCBP010000026">
    <property type="protein sequence ID" value="CDO68825.1"/>
    <property type="molecule type" value="Genomic_DNA"/>
</dbReference>
<evidence type="ECO:0000313" key="3">
    <source>
        <dbReference type="Proteomes" id="UP000029665"/>
    </source>
</evidence>
<accession>A0A060S3G6</accession>
<dbReference type="OMA" id="DHDAFQH"/>
<reference evidence="2" key="1">
    <citation type="submission" date="2014-01" db="EMBL/GenBank/DDBJ databases">
        <title>The genome of the white-rot fungus Pycnoporus cinnabarinus: a basidiomycete model with a versatile arsenal for lignocellulosic biomass breakdown.</title>
        <authorList>
            <person name="Levasseur A."/>
            <person name="Lomascolo A."/>
            <person name="Ruiz-Duenas F.J."/>
            <person name="Uzan E."/>
            <person name="Piumi F."/>
            <person name="Kues U."/>
            <person name="Ram A.F.J."/>
            <person name="Murat C."/>
            <person name="Haon M."/>
            <person name="Benoit I."/>
            <person name="Arfi Y."/>
            <person name="Chevret D."/>
            <person name="Drula E."/>
            <person name="Kwon M.J."/>
            <person name="Gouret P."/>
            <person name="Lesage-Meessen L."/>
            <person name="Lombard V."/>
            <person name="Mariette J."/>
            <person name="Noirot C."/>
            <person name="Park J."/>
            <person name="Patyshakuliyeva A."/>
            <person name="Wieneger R.A.B."/>
            <person name="Wosten H.A.B."/>
            <person name="Martin F."/>
            <person name="Coutinho P.M."/>
            <person name="de Vries R."/>
            <person name="Martinez A.T."/>
            <person name="Klopp C."/>
            <person name="Pontarotti P."/>
            <person name="Henrissat B."/>
            <person name="Record E."/>
        </authorList>
    </citation>
    <scope>NUCLEOTIDE SEQUENCE [LARGE SCALE GENOMIC DNA]</scope>
    <source>
        <strain evidence="2">BRFM137</strain>
    </source>
</reference>
<dbReference type="AlphaFoldDB" id="A0A060S3G6"/>
<proteinExistence type="predicted"/>
<dbReference type="Gene3D" id="3.10.129.10">
    <property type="entry name" value="Hotdog Thioesterase"/>
    <property type="match status" value="1"/>
</dbReference>
<dbReference type="SUPFAM" id="SSF54637">
    <property type="entry name" value="Thioesterase/thiol ester dehydrase-isomerase"/>
    <property type="match status" value="1"/>
</dbReference>
<evidence type="ECO:0000256" key="1">
    <source>
        <dbReference type="SAM" id="MobiDB-lite"/>
    </source>
</evidence>
<name>A0A060S3G6_PYCCI</name>
<evidence type="ECO:0008006" key="4">
    <source>
        <dbReference type="Google" id="ProtNLM"/>
    </source>
</evidence>
<evidence type="ECO:0000313" key="2">
    <source>
        <dbReference type="EMBL" id="CDO68825.1"/>
    </source>
</evidence>
<dbReference type="OrthoDB" id="5538558at2759"/>
<protein>
    <recommendedName>
        <fullName evidence="4">Thioesterase domain-containing protein</fullName>
    </recommendedName>
</protein>
<feature type="region of interest" description="Disordered" evidence="1">
    <location>
        <begin position="90"/>
        <end position="116"/>
    </location>
</feature>
<dbReference type="GO" id="GO:0047617">
    <property type="term" value="F:fatty acyl-CoA hydrolase activity"/>
    <property type="evidence" value="ECO:0007669"/>
    <property type="project" value="TreeGrafter"/>
</dbReference>
<sequence length="296" mass="32864">MARLAPPPPPSTVMSGASPLVSGRVSDYPTPSTSHVFLPLFHLTSSSARVAKMMNALLRSARCGAGEVRLKPHIRHSSIRALYDRFKDPTSPFHLPPGTQGPDSPDPPPEDLSPAEEGRSKFIELGFDPESFWEQPIVWGDHDAFQHVNNVRYLRFLESGRIHWMRSLGAELGGPAKAEAMIKGKGVSLILKSISLDYKRPVVYPDTLLIAHKPHHGPLHSSSQVDSPEVNTRRQARTHFHVKAAVWSYAQRRIVTESDSVLVWYDYDKLTKCDPGEEARAVIQRRMDLGKVAGSS</sequence>